<dbReference type="InterPro" id="IPR002081">
    <property type="entry name" value="Cryptochrome/DNA_photolyase_1"/>
</dbReference>
<keyword evidence="1 3" id="KW-0285">Flavoprotein</keyword>
<reference evidence="5 6" key="1">
    <citation type="submission" date="2020-02" db="EMBL/GenBank/DDBJ databases">
        <title>Rhodobacter algicola sp. nov., isolated from microalga culture.</title>
        <authorList>
            <person name="Park C.-Y."/>
        </authorList>
    </citation>
    <scope>NUCLEOTIDE SEQUENCE [LARGE SCALE GENOMIC DNA]</scope>
    <source>
        <strain evidence="5 6">ETT8</strain>
    </source>
</reference>
<dbReference type="SUPFAM" id="SSF48173">
    <property type="entry name" value="Cryptochrome/photolyase FAD-binding domain"/>
    <property type="match status" value="1"/>
</dbReference>
<dbReference type="Proteomes" id="UP000481421">
    <property type="component" value="Unassembled WGS sequence"/>
</dbReference>
<keyword evidence="2 3" id="KW-0274">FAD</keyword>
<protein>
    <submittedName>
        <fullName evidence="5">DNA photolyase</fullName>
    </submittedName>
</protein>
<accession>A0A6B3RNI9</accession>
<dbReference type="GO" id="GO:0003904">
    <property type="term" value="F:deoxyribodipyrimidine photo-lyase activity"/>
    <property type="evidence" value="ECO:0007669"/>
    <property type="project" value="TreeGrafter"/>
</dbReference>
<feature type="binding site" evidence="3">
    <location>
        <position position="30"/>
    </location>
    <ligand>
        <name>FAD</name>
        <dbReference type="ChEBI" id="CHEBI:57692"/>
    </ligand>
</feature>
<dbReference type="GO" id="GO:0003677">
    <property type="term" value="F:DNA binding"/>
    <property type="evidence" value="ECO:0007669"/>
    <property type="project" value="TreeGrafter"/>
</dbReference>
<dbReference type="GO" id="GO:0071949">
    <property type="term" value="F:FAD binding"/>
    <property type="evidence" value="ECO:0007669"/>
    <property type="project" value="TreeGrafter"/>
</dbReference>
<feature type="binding site" evidence="3">
    <location>
        <position position="76"/>
    </location>
    <ligand>
        <name>FAD</name>
        <dbReference type="ChEBI" id="CHEBI:57692"/>
    </ligand>
</feature>
<dbReference type="EMBL" id="JAAIKE010000001">
    <property type="protein sequence ID" value="NEX44612.1"/>
    <property type="molecule type" value="Genomic_DNA"/>
</dbReference>
<dbReference type="Pfam" id="PF03441">
    <property type="entry name" value="FAD_binding_7"/>
    <property type="match status" value="1"/>
</dbReference>
<dbReference type="PANTHER" id="PTHR11455">
    <property type="entry name" value="CRYPTOCHROME"/>
    <property type="match status" value="1"/>
</dbReference>
<dbReference type="AlphaFoldDB" id="A0A6B3RNI9"/>
<dbReference type="PANTHER" id="PTHR11455:SF9">
    <property type="entry name" value="CRYPTOCHROME CIRCADIAN CLOCK 5 ISOFORM X1"/>
    <property type="match status" value="1"/>
</dbReference>
<feature type="domain" description="Cryptochrome/DNA photolyase FAD-binding" evidence="4">
    <location>
        <begin position="76"/>
        <end position="203"/>
    </location>
</feature>
<evidence type="ECO:0000259" key="4">
    <source>
        <dbReference type="Pfam" id="PF03441"/>
    </source>
</evidence>
<organism evidence="5 6">
    <name type="scientific">Pseudotabrizicola algicola</name>
    <dbReference type="NCBI Taxonomy" id="2709381"/>
    <lineage>
        <taxon>Bacteria</taxon>
        <taxon>Pseudomonadati</taxon>
        <taxon>Pseudomonadota</taxon>
        <taxon>Alphaproteobacteria</taxon>
        <taxon>Rhodobacterales</taxon>
        <taxon>Paracoccaceae</taxon>
        <taxon>Pseudotabrizicola</taxon>
    </lineage>
</organism>
<evidence type="ECO:0000256" key="1">
    <source>
        <dbReference type="ARBA" id="ARBA00022630"/>
    </source>
</evidence>
<proteinExistence type="predicted"/>
<dbReference type="Gene3D" id="1.10.579.10">
    <property type="entry name" value="DNA Cyclobutane Dipyrimidine Photolyase, subunit A, domain 3"/>
    <property type="match status" value="1"/>
</dbReference>
<dbReference type="GO" id="GO:0009416">
    <property type="term" value="P:response to light stimulus"/>
    <property type="evidence" value="ECO:0007669"/>
    <property type="project" value="TreeGrafter"/>
</dbReference>
<keyword evidence="6" id="KW-1185">Reference proteome</keyword>
<comment type="cofactor">
    <cofactor evidence="3">
        <name>FAD</name>
        <dbReference type="ChEBI" id="CHEBI:57692"/>
    </cofactor>
    <text evidence="3">Binds 1 FAD per subunit.</text>
</comment>
<evidence type="ECO:0000256" key="2">
    <source>
        <dbReference type="ARBA" id="ARBA00022827"/>
    </source>
</evidence>
<dbReference type="Gene3D" id="1.25.40.80">
    <property type="match status" value="1"/>
</dbReference>
<feature type="binding site" evidence="3">
    <location>
        <begin position="180"/>
        <end position="182"/>
    </location>
    <ligand>
        <name>FAD</name>
        <dbReference type="ChEBI" id="CHEBI:57692"/>
    </ligand>
</feature>
<evidence type="ECO:0000313" key="6">
    <source>
        <dbReference type="Proteomes" id="UP000481421"/>
    </source>
</evidence>
<evidence type="ECO:0000313" key="5">
    <source>
        <dbReference type="EMBL" id="NEX44612.1"/>
    </source>
</evidence>
<gene>
    <name evidence="5" type="ORF">G3572_00215</name>
</gene>
<evidence type="ECO:0000256" key="3">
    <source>
        <dbReference type="PIRSR" id="PIRSR602081-1"/>
    </source>
</evidence>
<name>A0A6B3RNI9_9RHOB</name>
<sequence length="400" mass="44107">MNTPNFPTAATRDHALALLRQFLPLAGTAYAKNRNLHRPGHPHVSRLSPYLRSRLVTETEVIDAARARHGDGADTFVAEVLWRAYWKGWLEMRPQVWRETRAGVLAALARLDRDADLARTYEAACAGKTGIDGFDDWAQDLVTTGYMHNHQRMCFASIWVFTLHLPWELGADFFLRHLLDGDPASNTLSWRWVAGLHTPGKTYLAKADVITGLSDGRHRPKGLAALDFPVNGAPNPKPGPCPQGGVWDHRLPTALLLHEDDLSPDWLLDAGLRPLSTAFLLAADDRSPRPVSPLVKDFLRHATDDCSRRLSADLATIHGPVQGPGAVDALVAWARQTAALQIVTPFAPVGPVAGLLASLDARLAAENIRLVRAMRPYDAALWPHATHGFFRFHQTARNLV</sequence>
<dbReference type="InterPro" id="IPR005101">
    <property type="entry name" value="Cryptochr/Photolyase_FAD-bd"/>
</dbReference>
<keyword evidence="5" id="KW-0456">Lyase</keyword>
<dbReference type="InterPro" id="IPR036134">
    <property type="entry name" value="Crypto/Photolyase_FAD-like_sf"/>
</dbReference>
<comment type="caution">
    <text evidence="5">The sequence shown here is derived from an EMBL/GenBank/DDBJ whole genome shotgun (WGS) entry which is preliminary data.</text>
</comment>